<name>A0ABD1LCH9_9FABA</name>
<comment type="caution">
    <text evidence="10">The sequence shown here is derived from an EMBL/GenBank/DDBJ whole genome shotgun (WGS) entry which is preliminary data.</text>
</comment>
<evidence type="ECO:0000313" key="10">
    <source>
        <dbReference type="EMBL" id="KAL2321220.1"/>
    </source>
</evidence>
<evidence type="ECO:0000256" key="4">
    <source>
        <dbReference type="ARBA" id="ARBA00022729"/>
    </source>
</evidence>
<sequence length="186" mass="20654">MNDVALHCLTRIPHSHHLIISCGSTFQWYTLHQTPKPLIFHLSPILNPIVGSTCVILDSTIYLLETMLPTPGHALPTRPRSSNPLSSAMSALWEELKGLDKDPVPGSLLGLKSLKVVNLTNNLFQGAVLDFGFGVEVDLDLGDNSNSLCLSRTNECDPRVKVLLSVVRFFGYPRWFVEDWKGMILC</sequence>
<dbReference type="PANTHER" id="PTHR47986:SF34">
    <property type="entry name" value="RECEPTOR-LIKE KINASE TMK2"/>
    <property type="match status" value="1"/>
</dbReference>
<protein>
    <submittedName>
        <fullName evidence="10">Uncharacterized protein</fullName>
    </submittedName>
</protein>
<evidence type="ECO:0000256" key="8">
    <source>
        <dbReference type="ARBA" id="ARBA00023170"/>
    </source>
</evidence>
<keyword evidence="5" id="KW-0677">Repeat</keyword>
<organism evidence="10 11">
    <name type="scientific">Flemingia macrophylla</name>
    <dbReference type="NCBI Taxonomy" id="520843"/>
    <lineage>
        <taxon>Eukaryota</taxon>
        <taxon>Viridiplantae</taxon>
        <taxon>Streptophyta</taxon>
        <taxon>Embryophyta</taxon>
        <taxon>Tracheophyta</taxon>
        <taxon>Spermatophyta</taxon>
        <taxon>Magnoliopsida</taxon>
        <taxon>eudicotyledons</taxon>
        <taxon>Gunneridae</taxon>
        <taxon>Pentapetalae</taxon>
        <taxon>rosids</taxon>
        <taxon>fabids</taxon>
        <taxon>Fabales</taxon>
        <taxon>Fabaceae</taxon>
        <taxon>Papilionoideae</taxon>
        <taxon>50 kb inversion clade</taxon>
        <taxon>NPAAA clade</taxon>
        <taxon>indigoferoid/millettioid clade</taxon>
        <taxon>Phaseoleae</taxon>
        <taxon>Flemingia</taxon>
    </lineage>
</organism>
<evidence type="ECO:0000256" key="6">
    <source>
        <dbReference type="ARBA" id="ARBA00022989"/>
    </source>
</evidence>
<evidence type="ECO:0000256" key="3">
    <source>
        <dbReference type="ARBA" id="ARBA00022692"/>
    </source>
</evidence>
<comment type="subcellular location">
    <subcellularLocation>
        <location evidence="1">Membrane</location>
        <topology evidence="1">Single-pass membrane protein</topology>
    </subcellularLocation>
</comment>
<gene>
    <name evidence="10" type="ORF">Fmac_030189</name>
</gene>
<evidence type="ECO:0000256" key="2">
    <source>
        <dbReference type="ARBA" id="ARBA00022614"/>
    </source>
</evidence>
<evidence type="ECO:0000256" key="1">
    <source>
        <dbReference type="ARBA" id="ARBA00004167"/>
    </source>
</evidence>
<dbReference type="GO" id="GO:0016020">
    <property type="term" value="C:membrane"/>
    <property type="evidence" value="ECO:0007669"/>
    <property type="project" value="UniProtKB-SubCell"/>
</dbReference>
<dbReference type="AlphaFoldDB" id="A0ABD1LCH9"/>
<reference evidence="10 11" key="1">
    <citation type="submission" date="2024-08" db="EMBL/GenBank/DDBJ databases">
        <title>Insights into the chromosomal genome structure of Flemingia macrophylla.</title>
        <authorList>
            <person name="Ding Y."/>
            <person name="Zhao Y."/>
            <person name="Bi W."/>
            <person name="Wu M."/>
            <person name="Zhao G."/>
            <person name="Gong Y."/>
            <person name="Li W."/>
            <person name="Zhang P."/>
        </authorList>
    </citation>
    <scope>NUCLEOTIDE SEQUENCE [LARGE SCALE GENOMIC DNA]</scope>
    <source>
        <strain evidence="10">DYQJB</strain>
        <tissue evidence="10">Leaf</tissue>
    </source>
</reference>
<evidence type="ECO:0000313" key="11">
    <source>
        <dbReference type="Proteomes" id="UP001603857"/>
    </source>
</evidence>
<keyword evidence="9" id="KW-0325">Glycoprotein</keyword>
<evidence type="ECO:0000256" key="7">
    <source>
        <dbReference type="ARBA" id="ARBA00023136"/>
    </source>
</evidence>
<dbReference type="PANTHER" id="PTHR47986">
    <property type="entry name" value="OSJNBA0070M12.3 PROTEIN"/>
    <property type="match status" value="1"/>
</dbReference>
<evidence type="ECO:0000256" key="5">
    <source>
        <dbReference type="ARBA" id="ARBA00022737"/>
    </source>
</evidence>
<keyword evidence="4" id="KW-0732">Signal</keyword>
<keyword evidence="7" id="KW-0472">Membrane</keyword>
<proteinExistence type="predicted"/>
<dbReference type="EMBL" id="JBGMDY010000010">
    <property type="protein sequence ID" value="KAL2321220.1"/>
    <property type="molecule type" value="Genomic_DNA"/>
</dbReference>
<evidence type="ECO:0000256" key="9">
    <source>
        <dbReference type="ARBA" id="ARBA00023180"/>
    </source>
</evidence>
<keyword evidence="3" id="KW-0812">Transmembrane</keyword>
<dbReference type="Proteomes" id="UP001603857">
    <property type="component" value="Unassembled WGS sequence"/>
</dbReference>
<accession>A0ABD1LCH9</accession>
<dbReference type="InterPro" id="IPR052422">
    <property type="entry name" value="Auxin_Ser/Thr_Kinase"/>
</dbReference>
<keyword evidence="8" id="KW-0675">Receptor</keyword>
<keyword evidence="2" id="KW-0433">Leucine-rich repeat</keyword>
<keyword evidence="6" id="KW-1133">Transmembrane helix</keyword>
<keyword evidence="11" id="KW-1185">Reference proteome</keyword>